<protein>
    <submittedName>
        <fullName evidence="2">Uncharacterized protein</fullName>
    </submittedName>
</protein>
<evidence type="ECO:0000313" key="3">
    <source>
        <dbReference type="Proteomes" id="UP000008635"/>
    </source>
</evidence>
<dbReference type="eggNOG" id="ENOG502ZA5D">
    <property type="taxonomic scope" value="Bacteria"/>
</dbReference>
<feature type="compositionally biased region" description="Low complexity" evidence="1">
    <location>
        <begin position="84"/>
        <end position="93"/>
    </location>
</feature>
<organism evidence="2 3">
    <name type="scientific">Deinococcus maricopensis (strain DSM 21211 / LMG 22137 / NRRL B-23946 / LB-34)</name>
    <dbReference type="NCBI Taxonomy" id="709986"/>
    <lineage>
        <taxon>Bacteria</taxon>
        <taxon>Thermotogati</taxon>
        <taxon>Deinococcota</taxon>
        <taxon>Deinococci</taxon>
        <taxon>Deinococcales</taxon>
        <taxon>Deinococcaceae</taxon>
        <taxon>Deinococcus</taxon>
    </lineage>
</organism>
<name>E8U7B7_DEIML</name>
<dbReference type="AlphaFoldDB" id="E8U7B7"/>
<gene>
    <name evidence="2" type="ordered locus">Deima_1305</name>
</gene>
<keyword evidence="3" id="KW-1185">Reference proteome</keyword>
<dbReference type="HOGENOM" id="CLU_461340_0_0_0"/>
<sequence length="589" mass="64471">MPTTSSLRRTRYTVGVDHWAELVELFEYKVADLLADRLPRGGRRSVGELRDLLIGAPLDSALLRRFLQTDRQWRQYTRVSRTAPVVSSSPSTPLGHWEATSRPEDAEQRVMQALAQAAWRERLRGRVARQADTWTREPGRVTLRALHALNVNLERGGLKYAVPAEDDPLVSLGNPETATRELHDLLTRLLEPGGLERARSMTTEIAHNPYPRDPNDADREARIRALDREPLSHEERTAMIRRILGERGERPPTERAQIRAALGRGLQFFEDLIPPSQGGRGDGLPTVAGILHAQNADRRITEVDTRSSTLATRLYGPGEVRWHGLHVTWQATTGGAWQLMIDQHALDLTPQPGKPATIASGSRAGPVYAATDGTYLLLVLDVPPATGLQALLARARTVSALLESEDDYLNLRLARAVAQRFREGRVDAASVSAATAVKYHAAPPDTLLAFARKGADSLIARAEQLDASTFQDAFQMAAMALGCPPARAAYLLELLRQAVDPPALVTAETAVRTGQEVLAVTYRDEPITVEVAGRPVTLLSNYNGDLVVALPGMPAAPVRDLLVVPLPTGGLLVARQSARLMIGFQPRYA</sequence>
<evidence type="ECO:0000313" key="2">
    <source>
        <dbReference type="EMBL" id="ADV66956.1"/>
    </source>
</evidence>
<dbReference type="EMBL" id="CP002454">
    <property type="protein sequence ID" value="ADV66956.1"/>
    <property type="molecule type" value="Genomic_DNA"/>
</dbReference>
<accession>E8U7B7</accession>
<feature type="region of interest" description="Disordered" evidence="1">
    <location>
        <begin position="84"/>
        <end position="103"/>
    </location>
</feature>
<reference evidence="2 3" key="1">
    <citation type="journal article" date="2011" name="Stand. Genomic Sci.">
        <title>Complete genome sequence of Deinococcus maricopensis type strain (LB-34).</title>
        <authorList>
            <person name="Pukall R."/>
            <person name="Zeytun A."/>
            <person name="Lucas S."/>
            <person name="Lapidus A."/>
            <person name="Hammon N."/>
            <person name="Deshpande S."/>
            <person name="Nolan M."/>
            <person name="Cheng J.F."/>
            <person name="Pitluck S."/>
            <person name="Liolios K."/>
            <person name="Pagani I."/>
            <person name="Mikhailova N."/>
            <person name="Ivanova N."/>
            <person name="Mavromatis K."/>
            <person name="Pati A."/>
            <person name="Tapia R."/>
            <person name="Han C."/>
            <person name="Goodwin L."/>
            <person name="Chen A."/>
            <person name="Palaniappan K."/>
            <person name="Land M."/>
            <person name="Hauser L."/>
            <person name="Chang Y.J."/>
            <person name="Jeffries C.D."/>
            <person name="Brambilla E.M."/>
            <person name="Rohde M."/>
            <person name="Goker M."/>
            <person name="Detter J.C."/>
            <person name="Woyke T."/>
            <person name="Bristow J."/>
            <person name="Eisen J.A."/>
            <person name="Markowitz V."/>
            <person name="Hugenholtz P."/>
            <person name="Kyrpides N.C."/>
            <person name="Klenk H.P."/>
        </authorList>
    </citation>
    <scope>NUCLEOTIDE SEQUENCE [LARGE SCALE GENOMIC DNA]</scope>
    <source>
        <strain evidence="3">DSM 21211 / LMG 22137 / NRRL B-23946 / LB-34</strain>
    </source>
</reference>
<reference evidence="3" key="2">
    <citation type="submission" date="2011-01" db="EMBL/GenBank/DDBJ databases">
        <title>The complete genome of Deinococcus maricopensis DSM 21211.</title>
        <authorList>
            <consortium name="US DOE Joint Genome Institute (JGI-PGF)"/>
            <person name="Lucas S."/>
            <person name="Copeland A."/>
            <person name="Lapidus A."/>
            <person name="Goodwin L."/>
            <person name="Pitluck S."/>
            <person name="Kyrpides N."/>
            <person name="Mavromatis K."/>
            <person name="Pagani I."/>
            <person name="Ivanova N."/>
            <person name="Ovchinnikova G."/>
            <person name="Zeytun A."/>
            <person name="Detter J.C."/>
            <person name="Han C."/>
            <person name="Land M."/>
            <person name="Hauser L."/>
            <person name="Markowitz V."/>
            <person name="Cheng J.-F."/>
            <person name="Hugenholtz P."/>
            <person name="Woyke T."/>
            <person name="Wu D."/>
            <person name="Pukall R."/>
            <person name="Gehrich-Schroeter G."/>
            <person name="Brambilla E."/>
            <person name="Klenk H.-P."/>
            <person name="Eisen J.A."/>
        </authorList>
    </citation>
    <scope>NUCLEOTIDE SEQUENCE [LARGE SCALE GENOMIC DNA]</scope>
    <source>
        <strain evidence="3">DSM 21211 / LMG 22137 / NRRL B-23946 / LB-34</strain>
    </source>
</reference>
<evidence type="ECO:0000256" key="1">
    <source>
        <dbReference type="SAM" id="MobiDB-lite"/>
    </source>
</evidence>
<dbReference type="Proteomes" id="UP000008635">
    <property type="component" value="Chromosome"/>
</dbReference>
<dbReference type="KEGG" id="dmr:Deima_1305"/>
<proteinExistence type="predicted"/>
<dbReference type="STRING" id="709986.Deima_1305"/>